<dbReference type="InterPro" id="IPR036465">
    <property type="entry name" value="vWFA_dom_sf"/>
</dbReference>
<dbReference type="InterPro" id="IPR002035">
    <property type="entry name" value="VWF_A"/>
</dbReference>
<dbReference type="Proteomes" id="UP000494363">
    <property type="component" value="Unassembled WGS sequence"/>
</dbReference>
<feature type="domain" description="VWFA" evidence="1">
    <location>
        <begin position="149"/>
        <end position="264"/>
    </location>
</feature>
<accession>A0A6J5D6M1</accession>
<dbReference type="SUPFAM" id="SSF53300">
    <property type="entry name" value="vWA-like"/>
    <property type="match status" value="1"/>
</dbReference>
<name>A0A6J5D6M1_9BURK</name>
<dbReference type="AlphaFoldDB" id="A0A6J5D6M1"/>
<dbReference type="Pfam" id="PF13400">
    <property type="entry name" value="Tad"/>
    <property type="match status" value="1"/>
</dbReference>
<sequence>MRGDAVKTTSKKRQQGAVSIVVVASLAMLLAGLGLALDAGLGYMVKAKLDAAADGAAIAAGQAVTRGNTPAQQMTNAQQAATAFFAANYPSGFLNSTATLQTPSVTFNNGTVTIDIAAQAKVPTTFTQLIGYRSLSVATSSESIRRDLDMAFVIDTTSSMSDSTTQKAVRTSSVNFLNNFDVTNDRVALMHFATGTVVDVPFKAANARGFDRTTMTNLINGYSFNGNTNSEEAVWNARWQLNHVITQPSSLRVIVFFSDGAPNSFSSAFPMTKTCTTNTGTIVSSDDPPTGSNQTDNPGGLYQMGVQTSQAMSGNCYSKTAATVDHLPANYNAHAASEPTVTFPIVTNTPRVVTQNMNGASYTVRYQNINRASRNLLEAMAAQARSEGIYVFALGYGPYLTVGKGPDGELGSDILKCIANVANGPSRCYNPKQPVGVYCYAATPADLQPCYSQLASQILRISK</sequence>
<organism evidence="2 3">
    <name type="scientific">Paraburkholderia humisilvae</name>
    <dbReference type="NCBI Taxonomy" id="627669"/>
    <lineage>
        <taxon>Bacteria</taxon>
        <taxon>Pseudomonadati</taxon>
        <taxon>Pseudomonadota</taxon>
        <taxon>Betaproteobacteria</taxon>
        <taxon>Burkholderiales</taxon>
        <taxon>Burkholderiaceae</taxon>
        <taxon>Paraburkholderia</taxon>
    </lineage>
</organism>
<reference evidence="2 3" key="1">
    <citation type="submission" date="2020-04" db="EMBL/GenBank/DDBJ databases">
        <authorList>
            <person name="De Canck E."/>
        </authorList>
    </citation>
    <scope>NUCLEOTIDE SEQUENCE [LARGE SCALE GENOMIC DNA]</scope>
    <source>
        <strain evidence="2 3">LMG 29542</strain>
    </source>
</reference>
<evidence type="ECO:0000313" key="2">
    <source>
        <dbReference type="EMBL" id="CAB3749928.1"/>
    </source>
</evidence>
<evidence type="ECO:0000313" key="3">
    <source>
        <dbReference type="Proteomes" id="UP000494363"/>
    </source>
</evidence>
<dbReference type="EMBL" id="CADIKH010000004">
    <property type="protein sequence ID" value="CAB3749928.1"/>
    <property type="molecule type" value="Genomic_DNA"/>
</dbReference>
<protein>
    <recommendedName>
        <fullName evidence="1">VWFA domain-containing protein</fullName>
    </recommendedName>
</protein>
<dbReference type="Pfam" id="PF00092">
    <property type="entry name" value="VWA"/>
    <property type="match status" value="1"/>
</dbReference>
<dbReference type="SMART" id="SM00327">
    <property type="entry name" value="VWA"/>
    <property type="match status" value="1"/>
</dbReference>
<gene>
    <name evidence="2" type="ORF">LMG29542_01146</name>
</gene>
<keyword evidence="3" id="KW-1185">Reference proteome</keyword>
<dbReference type="InterPro" id="IPR028087">
    <property type="entry name" value="Tad_N"/>
</dbReference>
<proteinExistence type="predicted"/>
<dbReference type="PROSITE" id="PS50234">
    <property type="entry name" value="VWFA"/>
    <property type="match status" value="1"/>
</dbReference>
<evidence type="ECO:0000259" key="1">
    <source>
        <dbReference type="PROSITE" id="PS50234"/>
    </source>
</evidence>
<dbReference type="Gene3D" id="3.40.50.410">
    <property type="entry name" value="von Willebrand factor, type A domain"/>
    <property type="match status" value="1"/>
</dbReference>